<comment type="caution">
    <text evidence="1">The sequence shown here is derived from an EMBL/GenBank/DDBJ whole genome shotgun (WGS) entry which is preliminary data.</text>
</comment>
<evidence type="ECO:0000313" key="1">
    <source>
        <dbReference type="EMBL" id="KAK2561210.1"/>
    </source>
</evidence>
<accession>A0AAD9QH53</accession>
<dbReference type="Proteomes" id="UP001249851">
    <property type="component" value="Unassembled WGS sequence"/>
</dbReference>
<proteinExistence type="predicted"/>
<evidence type="ECO:0000313" key="2">
    <source>
        <dbReference type="Proteomes" id="UP001249851"/>
    </source>
</evidence>
<protein>
    <submittedName>
        <fullName evidence="1">Uncharacterized protein</fullName>
    </submittedName>
</protein>
<organism evidence="1 2">
    <name type="scientific">Acropora cervicornis</name>
    <name type="common">Staghorn coral</name>
    <dbReference type="NCBI Taxonomy" id="6130"/>
    <lineage>
        <taxon>Eukaryota</taxon>
        <taxon>Metazoa</taxon>
        <taxon>Cnidaria</taxon>
        <taxon>Anthozoa</taxon>
        <taxon>Hexacorallia</taxon>
        <taxon>Scleractinia</taxon>
        <taxon>Astrocoeniina</taxon>
        <taxon>Acroporidae</taxon>
        <taxon>Acropora</taxon>
    </lineage>
</organism>
<reference evidence="1" key="2">
    <citation type="journal article" date="2023" name="Science">
        <title>Genomic signatures of disease resistance in endangered staghorn corals.</title>
        <authorList>
            <person name="Vollmer S.V."/>
            <person name="Selwyn J.D."/>
            <person name="Despard B.A."/>
            <person name="Roesel C.L."/>
        </authorList>
    </citation>
    <scope>NUCLEOTIDE SEQUENCE</scope>
    <source>
        <strain evidence="1">K2</strain>
    </source>
</reference>
<name>A0AAD9QH53_ACRCE</name>
<reference evidence="1" key="1">
    <citation type="journal article" date="2023" name="G3 (Bethesda)">
        <title>Whole genome assembly and annotation of the endangered Caribbean coral Acropora cervicornis.</title>
        <authorList>
            <person name="Selwyn J.D."/>
            <person name="Vollmer S.V."/>
        </authorList>
    </citation>
    <scope>NUCLEOTIDE SEQUENCE</scope>
    <source>
        <strain evidence="1">K2</strain>
    </source>
</reference>
<gene>
    <name evidence="1" type="ORF">P5673_015678</name>
</gene>
<dbReference type="EMBL" id="JARQWQ010000033">
    <property type="protein sequence ID" value="KAK2561210.1"/>
    <property type="molecule type" value="Genomic_DNA"/>
</dbReference>
<keyword evidence="2" id="KW-1185">Reference proteome</keyword>
<dbReference type="AlphaFoldDB" id="A0AAD9QH53"/>
<sequence length="179" mass="19743">MNASTVHAKMAGVVSTSMEVTDATVFKVMTDDTAIKISMSVQQAIHAKTGLLVSTKLVDIGASVFPDTLEFTAIKMSMNVSPLVHVKTVATVSTNQEAMSASVWMDTKASIVNMKKASHHLVVSTMHRTTAHWNFFLKASEEVSIGVIYDVMKFKFSKFTFRLTLKKDTSFQEVETNKE</sequence>